<organism evidence="11 12">
    <name type="scientific">Faecalicatena contorta</name>
    <dbReference type="NCBI Taxonomy" id="39482"/>
    <lineage>
        <taxon>Bacteria</taxon>
        <taxon>Bacillati</taxon>
        <taxon>Bacillota</taxon>
        <taxon>Clostridia</taxon>
        <taxon>Lachnospirales</taxon>
        <taxon>Lachnospiraceae</taxon>
        <taxon>Faecalicatena</taxon>
    </lineage>
</organism>
<dbReference type="Pfam" id="PF00156">
    <property type="entry name" value="Pribosyltran"/>
    <property type="match status" value="1"/>
</dbReference>
<evidence type="ECO:0000256" key="2">
    <source>
        <dbReference type="ARBA" id="ARBA00022679"/>
    </source>
</evidence>
<dbReference type="EMBL" id="UHJJ01000001">
    <property type="protein sequence ID" value="SUQ12247.1"/>
    <property type="molecule type" value="Genomic_DNA"/>
</dbReference>
<proteinExistence type="inferred from homology"/>
<evidence type="ECO:0000259" key="9">
    <source>
        <dbReference type="Pfam" id="PF00156"/>
    </source>
</evidence>
<evidence type="ECO:0000259" key="10">
    <source>
        <dbReference type="Pfam" id="PF13793"/>
    </source>
</evidence>
<evidence type="ECO:0000313" key="11">
    <source>
        <dbReference type="EMBL" id="SUQ12247.1"/>
    </source>
</evidence>
<protein>
    <recommendedName>
        <fullName evidence="1">ribose-phosphate diphosphokinase</fullName>
        <ecNumber evidence="1">2.7.6.1</ecNumber>
    </recommendedName>
</protein>
<keyword evidence="2" id="KW-0808">Transferase</keyword>
<keyword evidence="4" id="KW-0547">Nucleotide-binding</keyword>
<evidence type="ECO:0000256" key="6">
    <source>
        <dbReference type="ARBA" id="ARBA00022840"/>
    </source>
</evidence>
<name>A0A316A319_9FIRM</name>
<dbReference type="GO" id="GO:0005524">
    <property type="term" value="F:ATP binding"/>
    <property type="evidence" value="ECO:0007669"/>
    <property type="project" value="UniProtKB-KW"/>
</dbReference>
<evidence type="ECO:0000256" key="8">
    <source>
        <dbReference type="RuleBase" id="RU004324"/>
    </source>
</evidence>
<dbReference type="GO" id="GO:0004749">
    <property type="term" value="F:ribose phosphate diphosphokinase activity"/>
    <property type="evidence" value="ECO:0007669"/>
    <property type="project" value="UniProtKB-EC"/>
</dbReference>
<gene>
    <name evidence="11" type="ORF">SAMN05216529_101136</name>
</gene>
<accession>A0A316A319</accession>
<dbReference type="GO" id="GO:0000287">
    <property type="term" value="F:magnesium ion binding"/>
    <property type="evidence" value="ECO:0007669"/>
    <property type="project" value="InterPro"/>
</dbReference>
<keyword evidence="12" id="KW-1185">Reference proteome</keyword>
<keyword evidence="3 8" id="KW-0545">Nucleotide biosynthesis</keyword>
<dbReference type="Pfam" id="PF13793">
    <property type="entry name" value="Pribosyltran_N"/>
    <property type="match status" value="1"/>
</dbReference>
<feature type="domain" description="Phosphoribosyltransferase" evidence="9">
    <location>
        <begin position="213"/>
        <end position="325"/>
    </location>
</feature>
<dbReference type="EC" id="2.7.6.1" evidence="1"/>
<dbReference type="NCBIfam" id="NF005299">
    <property type="entry name" value="PRK06827.1"/>
    <property type="match status" value="1"/>
</dbReference>
<evidence type="ECO:0000256" key="3">
    <source>
        <dbReference type="ARBA" id="ARBA00022727"/>
    </source>
</evidence>
<dbReference type="OrthoDB" id="9777067at2"/>
<dbReference type="GO" id="GO:0005737">
    <property type="term" value="C:cytoplasm"/>
    <property type="evidence" value="ECO:0007669"/>
    <property type="project" value="TreeGrafter"/>
</dbReference>
<reference evidence="12" key="1">
    <citation type="submission" date="2017-07" db="EMBL/GenBank/DDBJ databases">
        <authorList>
            <person name="Varghese N."/>
            <person name="Submissions S."/>
        </authorList>
    </citation>
    <scope>NUCLEOTIDE SEQUENCE [LARGE SCALE GENOMIC DNA]</scope>
    <source>
        <strain evidence="12">NLAE-zl-C134</strain>
    </source>
</reference>
<dbReference type="CDD" id="cd06223">
    <property type="entry name" value="PRTases_typeI"/>
    <property type="match status" value="1"/>
</dbReference>
<dbReference type="InterPro" id="IPR000836">
    <property type="entry name" value="PRTase_dom"/>
</dbReference>
<dbReference type="InterPro" id="IPR029099">
    <property type="entry name" value="Pribosyltran_N"/>
</dbReference>
<comment type="catalytic activity">
    <reaction evidence="7">
        <text>D-ribose 5-phosphate + ATP = 5-phospho-alpha-D-ribose 1-diphosphate + AMP + H(+)</text>
        <dbReference type="Rhea" id="RHEA:15609"/>
        <dbReference type="ChEBI" id="CHEBI:15378"/>
        <dbReference type="ChEBI" id="CHEBI:30616"/>
        <dbReference type="ChEBI" id="CHEBI:58017"/>
        <dbReference type="ChEBI" id="CHEBI:78346"/>
        <dbReference type="ChEBI" id="CHEBI:456215"/>
        <dbReference type="EC" id="2.7.6.1"/>
    </reaction>
</comment>
<dbReference type="NCBIfam" id="TIGR01251">
    <property type="entry name" value="ribP_PPkin"/>
    <property type="match status" value="1"/>
</dbReference>
<evidence type="ECO:0000256" key="1">
    <source>
        <dbReference type="ARBA" id="ARBA00013247"/>
    </source>
</evidence>
<keyword evidence="6" id="KW-0067">ATP-binding</keyword>
<comment type="similarity">
    <text evidence="8">Belongs to the ribose-phosphate pyrophosphokinase family.</text>
</comment>
<dbReference type="PANTHER" id="PTHR10210">
    <property type="entry name" value="RIBOSE-PHOSPHATE DIPHOSPHOKINASE FAMILY MEMBER"/>
    <property type="match status" value="1"/>
</dbReference>
<dbReference type="Gene3D" id="3.40.50.2020">
    <property type="match status" value="2"/>
</dbReference>
<dbReference type="InterPro" id="IPR005946">
    <property type="entry name" value="Rib-P_diPkinase"/>
</dbReference>
<evidence type="ECO:0000256" key="5">
    <source>
        <dbReference type="ARBA" id="ARBA00022777"/>
    </source>
</evidence>
<dbReference type="SUPFAM" id="SSF53271">
    <property type="entry name" value="PRTase-like"/>
    <property type="match status" value="2"/>
</dbReference>
<feature type="domain" description="Ribose-phosphate pyrophosphokinase N-terminal" evidence="10">
    <location>
        <begin position="16"/>
        <end position="167"/>
    </location>
</feature>
<dbReference type="RefSeq" id="WP_109708308.1">
    <property type="nucleotide sequence ID" value="NZ_QGDS01000001.1"/>
</dbReference>
<dbReference type="GO" id="GO:0002189">
    <property type="term" value="C:ribose phosphate diphosphokinase complex"/>
    <property type="evidence" value="ECO:0007669"/>
    <property type="project" value="TreeGrafter"/>
</dbReference>
<evidence type="ECO:0000256" key="4">
    <source>
        <dbReference type="ARBA" id="ARBA00022741"/>
    </source>
</evidence>
<dbReference type="AlphaFoldDB" id="A0A316A319"/>
<sequence length="392" mass="44242">MSNIKLLERTLPVAPLKIVAMESCKELGEKVNDYIVSFRENTICEVNSSSPLYVNYESSNYLVNCSCPRFGSGEGKGILKETIRGTDLFIMTDVCNYSLTYTLNGRVNHMSPDDHFQDLKRIISAATGKARRINVIMPFLYESRQHKRTKRESLDCAIALEELNAMGVSNIITFDAHDPRVQNAIPLSGFDSFNPPYQFMKALFHAVPDLKADKEHLMIISPDEGAMHRAVYFSNVLGVDMGMFYKRRDYSTVINGKNPIVAHEFLGDDVEGKDVIIIDDMISSGESMLDVAKQLKDFNVARVFVCTTFGLFTEGFDKFDEYYEKGYIDRVVTTNLTYLPPIVDEKPYFVKADMSKFLALIIDSLNHDTTIGAVLNPTDKIHSLLEKRLGKV</sequence>
<evidence type="ECO:0000313" key="12">
    <source>
        <dbReference type="Proteomes" id="UP000254051"/>
    </source>
</evidence>
<dbReference type="GO" id="GO:0006164">
    <property type="term" value="P:purine nucleotide biosynthetic process"/>
    <property type="evidence" value="ECO:0007669"/>
    <property type="project" value="TreeGrafter"/>
</dbReference>
<keyword evidence="5 11" id="KW-0418">Kinase</keyword>
<dbReference type="GO" id="GO:0006015">
    <property type="term" value="P:5-phosphoribose 1-diphosphate biosynthetic process"/>
    <property type="evidence" value="ECO:0007669"/>
    <property type="project" value="TreeGrafter"/>
</dbReference>
<dbReference type="GO" id="GO:0016301">
    <property type="term" value="F:kinase activity"/>
    <property type="evidence" value="ECO:0007669"/>
    <property type="project" value="UniProtKB-KW"/>
</dbReference>
<dbReference type="Proteomes" id="UP000254051">
    <property type="component" value="Unassembled WGS sequence"/>
</dbReference>
<dbReference type="InterPro" id="IPR029057">
    <property type="entry name" value="PRTase-like"/>
</dbReference>
<evidence type="ECO:0000256" key="7">
    <source>
        <dbReference type="ARBA" id="ARBA00049535"/>
    </source>
</evidence>
<dbReference type="PANTHER" id="PTHR10210:SF32">
    <property type="entry name" value="RIBOSE-PHOSPHATE PYROPHOSPHOKINASE 2"/>
    <property type="match status" value="1"/>
</dbReference>